<dbReference type="Proteomes" id="UP000438429">
    <property type="component" value="Unassembled WGS sequence"/>
</dbReference>
<sequence>MLSRLKKSTPDIVSFSHLSRSFVLKIGLRNCDYIEITECLPDERFKKHSKTLRKQSSVCVSGPVTPTRTGPKLVYNTDKTNSRKDQVCTRLPKDTHAEVMSPERASLGPPRALLTSYRTRTGNLSPVWLSAASVVPTAVKDANENGRLADRQTLAAGVHNFDSSLGRGMDGAP</sequence>
<accession>A0A6A4T5R8</accession>
<comment type="caution">
    <text evidence="1">The sequence shown here is derived from an EMBL/GenBank/DDBJ whole genome shotgun (WGS) entry which is preliminary data.</text>
</comment>
<protein>
    <submittedName>
        <fullName evidence="1">Uncharacterized protein</fullName>
    </submittedName>
</protein>
<name>A0A6A4T5R8_SCOMX</name>
<dbReference type="EMBL" id="VEVO01000008">
    <property type="protein sequence ID" value="KAF0038461.1"/>
    <property type="molecule type" value="Genomic_DNA"/>
</dbReference>
<gene>
    <name evidence="1" type="ORF">F2P81_008945</name>
</gene>
<organism evidence="1 2">
    <name type="scientific">Scophthalmus maximus</name>
    <name type="common">Turbot</name>
    <name type="synonym">Psetta maxima</name>
    <dbReference type="NCBI Taxonomy" id="52904"/>
    <lineage>
        <taxon>Eukaryota</taxon>
        <taxon>Metazoa</taxon>
        <taxon>Chordata</taxon>
        <taxon>Craniata</taxon>
        <taxon>Vertebrata</taxon>
        <taxon>Euteleostomi</taxon>
        <taxon>Actinopterygii</taxon>
        <taxon>Neopterygii</taxon>
        <taxon>Teleostei</taxon>
        <taxon>Neoteleostei</taxon>
        <taxon>Acanthomorphata</taxon>
        <taxon>Carangaria</taxon>
        <taxon>Pleuronectiformes</taxon>
        <taxon>Pleuronectoidei</taxon>
        <taxon>Scophthalmidae</taxon>
        <taxon>Scophthalmus</taxon>
    </lineage>
</organism>
<dbReference type="AlphaFoldDB" id="A0A6A4T5R8"/>
<evidence type="ECO:0000313" key="1">
    <source>
        <dbReference type="EMBL" id="KAF0038461.1"/>
    </source>
</evidence>
<evidence type="ECO:0000313" key="2">
    <source>
        <dbReference type="Proteomes" id="UP000438429"/>
    </source>
</evidence>
<reference evidence="1 2" key="1">
    <citation type="submission" date="2019-06" db="EMBL/GenBank/DDBJ databases">
        <title>Draft genomes of female and male turbot (Scophthalmus maximus).</title>
        <authorList>
            <person name="Xu H."/>
            <person name="Xu X.-W."/>
            <person name="Shao C."/>
            <person name="Chen S."/>
        </authorList>
    </citation>
    <scope>NUCLEOTIDE SEQUENCE [LARGE SCALE GENOMIC DNA]</scope>
    <source>
        <strain evidence="1">Ysfricsl-2016a</strain>
        <tissue evidence="1">Blood</tissue>
    </source>
</reference>
<proteinExistence type="predicted"/>